<protein>
    <submittedName>
        <fullName evidence="1">Uncharacterized protein</fullName>
    </submittedName>
</protein>
<evidence type="ECO:0000313" key="2">
    <source>
        <dbReference type="Proteomes" id="UP001244207"/>
    </source>
</evidence>
<comment type="caution">
    <text evidence="1">The sequence shown here is derived from an EMBL/GenBank/DDBJ whole genome shotgun (WGS) entry which is preliminary data.</text>
</comment>
<dbReference type="EMBL" id="JAHMHS010000002">
    <property type="protein sequence ID" value="KAK1731443.1"/>
    <property type="molecule type" value="Genomic_DNA"/>
</dbReference>
<evidence type="ECO:0000313" key="1">
    <source>
        <dbReference type="EMBL" id="KAK1731443.1"/>
    </source>
</evidence>
<accession>A0AAD8XPZ2</accession>
<sequence>MCHVLHCTGLPACLVSFAACYFSAGGLPPVARRFDYYQMALPYFLLALVTRTGTWNTRSRLERSLPRCAYLVLAGLDGPASECFVLVVRFQRNLPNYKYRRLPPGVLSPCPDRHHRTFYRFKGTSG</sequence>
<name>A0AAD8XPZ2_GLOAC</name>
<proteinExistence type="predicted"/>
<keyword evidence="2" id="KW-1185">Reference proteome</keyword>
<gene>
    <name evidence="1" type="ORF">BDZ83DRAFT_159698</name>
</gene>
<organism evidence="1 2">
    <name type="scientific">Glomerella acutata</name>
    <name type="common">Colletotrichum acutatum</name>
    <dbReference type="NCBI Taxonomy" id="27357"/>
    <lineage>
        <taxon>Eukaryota</taxon>
        <taxon>Fungi</taxon>
        <taxon>Dikarya</taxon>
        <taxon>Ascomycota</taxon>
        <taxon>Pezizomycotina</taxon>
        <taxon>Sordariomycetes</taxon>
        <taxon>Hypocreomycetidae</taxon>
        <taxon>Glomerellales</taxon>
        <taxon>Glomerellaceae</taxon>
        <taxon>Colletotrichum</taxon>
        <taxon>Colletotrichum acutatum species complex</taxon>
    </lineage>
</organism>
<dbReference type="GeneID" id="85385285"/>
<dbReference type="RefSeq" id="XP_060371498.1">
    <property type="nucleotide sequence ID" value="XM_060501386.1"/>
</dbReference>
<dbReference type="AlphaFoldDB" id="A0AAD8XPZ2"/>
<reference evidence="1" key="1">
    <citation type="submission" date="2021-12" db="EMBL/GenBank/DDBJ databases">
        <title>Comparative genomics, transcriptomics and evolutionary studies reveal genomic signatures of adaptation to plant cell wall in hemibiotrophic fungi.</title>
        <authorList>
            <consortium name="DOE Joint Genome Institute"/>
            <person name="Baroncelli R."/>
            <person name="Diaz J.F."/>
            <person name="Benocci T."/>
            <person name="Peng M."/>
            <person name="Battaglia E."/>
            <person name="Haridas S."/>
            <person name="Andreopoulos W."/>
            <person name="Labutti K."/>
            <person name="Pangilinan J."/>
            <person name="Floch G.L."/>
            <person name="Makela M.R."/>
            <person name="Henrissat B."/>
            <person name="Grigoriev I.V."/>
            <person name="Crouch J.A."/>
            <person name="De Vries R.P."/>
            <person name="Sukno S.A."/>
            <person name="Thon M.R."/>
        </authorList>
    </citation>
    <scope>NUCLEOTIDE SEQUENCE</scope>
    <source>
        <strain evidence="1">CBS 112980</strain>
    </source>
</reference>
<dbReference type="Proteomes" id="UP001244207">
    <property type="component" value="Unassembled WGS sequence"/>
</dbReference>